<evidence type="ECO:0000256" key="10">
    <source>
        <dbReference type="ARBA" id="ARBA00022990"/>
    </source>
</evidence>
<comment type="subcellular location">
    <subcellularLocation>
        <location evidence="2">Cell junction</location>
    </subcellularLocation>
    <subcellularLocation>
        <location evidence="1">Cell projection</location>
        <location evidence="1">Dendrite</location>
    </subcellularLocation>
    <subcellularLocation>
        <location evidence="4">Cell projection</location>
        <location evidence="4">Growth cone</location>
    </subcellularLocation>
    <subcellularLocation>
        <location evidence="3">Cytoplasm</location>
        <location evidence="3">Cell cortex</location>
    </subcellularLocation>
</comment>
<feature type="compositionally biased region" description="Low complexity" evidence="15">
    <location>
        <begin position="386"/>
        <end position="400"/>
    </location>
</feature>
<dbReference type="OrthoDB" id="5971719at2759"/>
<sequence length="602" mass="65904">ALYTYEDGSDDLKLAASGGGGLLELSSHFEIQKVMYGFCSVKDPQAVLPKYVLVNWVGEDVPDARKCACASHVAKIAEFFQGVDVIVNASSVEDIDPGAIGQRLSNGLARVSSPVLHRLRLREDENTEPVGTTYQKTDATVEMKRLNREQFWEQAKKEEELRKEEERKKALDARLRFEQERMEQERLEQEERERRYREREEQIEEHRHDEGQRGLQQSMEAEEARQRLKEQSIFGDQQEEDDRQQLRKSESEVEEAAAIIAQRPDNPRDFFKQQERVASGSSDAVSPGSHRTAGRLHCPFIKSADSGPPSSSSSSSSPPRTPFPYITCHRTPNLSSFFPCSQSDAYRKASAAGCSPCESSPAATPLGEPGTRAPGTETPATPKDSPSPSAQEPEPATPEQHWPFPGPEDKATEPPGDNTDPRPVWTAGGDALGDLVTLGPIEPSPLPTAAEPQPGGTPNPESLIDLWQSDGVTPATAWPLPAAPVPEGPPATLPDEGALLSLDELPEPPATFCDAEQQEEEEAADEGDLQLRGLSCQHPPEEDTLGRETPPITNGEMAPKDGTPGRGEQASEGYFSQSQEEEVPPPEELSAKAPQPVFYNKP</sequence>
<keyword evidence="7" id="KW-0221">Differentiation</keyword>
<dbReference type="GO" id="GO:0014069">
    <property type="term" value="C:postsynaptic density"/>
    <property type="evidence" value="ECO:0007669"/>
    <property type="project" value="TreeGrafter"/>
</dbReference>
<evidence type="ECO:0000256" key="6">
    <source>
        <dbReference type="ARBA" id="ARBA00022490"/>
    </source>
</evidence>
<dbReference type="GO" id="GO:0048812">
    <property type="term" value="P:neuron projection morphogenesis"/>
    <property type="evidence" value="ECO:0007669"/>
    <property type="project" value="TreeGrafter"/>
</dbReference>
<dbReference type="PROSITE" id="PS51263">
    <property type="entry name" value="ADF_H"/>
    <property type="match status" value="1"/>
</dbReference>
<keyword evidence="11" id="KW-0009">Actin-binding</keyword>
<feature type="compositionally biased region" description="Acidic residues" evidence="15">
    <location>
        <begin position="516"/>
        <end position="528"/>
    </location>
</feature>
<dbReference type="GO" id="GO:0098974">
    <property type="term" value="P:postsynaptic actin cytoskeleton organization"/>
    <property type="evidence" value="ECO:0007669"/>
    <property type="project" value="TreeGrafter"/>
</dbReference>
<evidence type="ECO:0000256" key="3">
    <source>
        <dbReference type="ARBA" id="ARBA00004544"/>
    </source>
</evidence>
<proteinExistence type="predicted"/>
<feature type="compositionally biased region" description="Basic and acidic residues" evidence="15">
    <location>
        <begin position="182"/>
        <end position="212"/>
    </location>
</feature>
<dbReference type="PANTHER" id="PTHR10829:SF1">
    <property type="entry name" value="DREBRIN"/>
    <property type="match status" value="1"/>
</dbReference>
<keyword evidence="8" id="KW-0524">Neurogenesis</keyword>
<feature type="region of interest" description="Disordered" evidence="15">
    <location>
        <begin position="349"/>
        <end position="602"/>
    </location>
</feature>
<dbReference type="Gene3D" id="3.40.20.10">
    <property type="entry name" value="Severin"/>
    <property type="match status" value="1"/>
</dbReference>
<feature type="compositionally biased region" description="Basic and acidic residues" evidence="15">
    <location>
        <begin position="265"/>
        <end position="275"/>
    </location>
</feature>
<evidence type="ECO:0000256" key="2">
    <source>
        <dbReference type="ARBA" id="ARBA00004282"/>
    </source>
</evidence>
<keyword evidence="5" id="KW-0217">Developmental protein</keyword>
<comment type="caution">
    <text evidence="17">The sequence shown here is derived from an EMBL/GenBank/DDBJ whole genome shotgun (WGS) entry which is preliminary data.</text>
</comment>
<keyword evidence="9" id="KW-0965">Cell junction</keyword>
<dbReference type="GO" id="GO:0030833">
    <property type="term" value="P:regulation of actin filament polymerization"/>
    <property type="evidence" value="ECO:0007669"/>
    <property type="project" value="TreeGrafter"/>
</dbReference>
<keyword evidence="10" id="KW-0007">Acetylation</keyword>
<evidence type="ECO:0000256" key="4">
    <source>
        <dbReference type="ARBA" id="ARBA00004624"/>
    </source>
</evidence>
<reference evidence="17 18" key="1">
    <citation type="submission" date="2019-09" db="EMBL/GenBank/DDBJ databases">
        <title>Bird 10,000 Genomes (B10K) Project - Family phase.</title>
        <authorList>
            <person name="Zhang G."/>
        </authorList>
    </citation>
    <scope>NUCLEOTIDE SEQUENCE [LARGE SCALE GENOMIC DNA]</scope>
    <source>
        <strain evidence="17">B10K-DU-012-52</strain>
    </source>
</reference>
<evidence type="ECO:0000256" key="8">
    <source>
        <dbReference type="ARBA" id="ARBA00022902"/>
    </source>
</evidence>
<feature type="compositionally biased region" description="Low complexity" evidence="15">
    <location>
        <begin position="306"/>
        <end position="318"/>
    </location>
</feature>
<dbReference type="SMART" id="SM00102">
    <property type="entry name" value="ADF"/>
    <property type="match status" value="1"/>
</dbReference>
<feature type="compositionally biased region" description="Pro residues" evidence="15">
    <location>
        <begin position="481"/>
        <end position="492"/>
    </location>
</feature>
<dbReference type="GO" id="GO:0030027">
    <property type="term" value="C:lamellipodium"/>
    <property type="evidence" value="ECO:0007669"/>
    <property type="project" value="TreeGrafter"/>
</dbReference>
<dbReference type="InterPro" id="IPR029006">
    <property type="entry name" value="ADF-H/Gelsolin-like_dom_sf"/>
</dbReference>
<evidence type="ECO:0000256" key="12">
    <source>
        <dbReference type="ARBA" id="ARBA00023273"/>
    </source>
</evidence>
<keyword evidence="6" id="KW-0963">Cytoplasm</keyword>
<dbReference type="GO" id="GO:0030425">
    <property type="term" value="C:dendrite"/>
    <property type="evidence" value="ECO:0007669"/>
    <property type="project" value="UniProtKB-SubCell"/>
</dbReference>
<protein>
    <recommendedName>
        <fullName evidence="13">Drebrin</fullName>
    </recommendedName>
    <alternativeName>
        <fullName evidence="14">Developmentally-regulated brain protein</fullName>
    </alternativeName>
</protein>
<dbReference type="GO" id="GO:0030426">
    <property type="term" value="C:growth cone"/>
    <property type="evidence" value="ECO:0007669"/>
    <property type="project" value="UniProtKB-SubCell"/>
</dbReference>
<dbReference type="FunFam" id="3.40.20.10:FF:000032">
    <property type="entry name" value="Drebrin 1"/>
    <property type="match status" value="1"/>
</dbReference>
<dbReference type="CDD" id="cd11281">
    <property type="entry name" value="ADF_drebrin_like"/>
    <property type="match status" value="1"/>
</dbReference>
<feature type="non-terminal residue" evidence="17">
    <location>
        <position position="1"/>
    </location>
</feature>
<dbReference type="GO" id="GO:0070161">
    <property type="term" value="C:anchoring junction"/>
    <property type="evidence" value="ECO:0007669"/>
    <property type="project" value="UniProtKB-SubCell"/>
</dbReference>
<evidence type="ECO:0000313" key="17">
    <source>
        <dbReference type="EMBL" id="NXS59572.1"/>
    </source>
</evidence>
<organism evidence="17 18">
    <name type="scientific">Brachypteracias leptosomus</name>
    <name type="common">short-legged ground-roller</name>
    <dbReference type="NCBI Taxonomy" id="135165"/>
    <lineage>
        <taxon>Eukaryota</taxon>
        <taxon>Metazoa</taxon>
        <taxon>Chordata</taxon>
        <taxon>Craniata</taxon>
        <taxon>Vertebrata</taxon>
        <taxon>Euteleostomi</taxon>
        <taxon>Archelosauria</taxon>
        <taxon>Archosauria</taxon>
        <taxon>Dinosauria</taxon>
        <taxon>Saurischia</taxon>
        <taxon>Theropoda</taxon>
        <taxon>Coelurosauria</taxon>
        <taxon>Aves</taxon>
        <taxon>Neognathae</taxon>
        <taxon>Neoaves</taxon>
        <taxon>Telluraves</taxon>
        <taxon>Coraciimorphae</taxon>
        <taxon>Coraciiformes</taxon>
        <taxon>Brachypteraciidae</taxon>
        <taxon>Brachypteracias</taxon>
    </lineage>
</organism>
<dbReference type="GO" id="GO:0005884">
    <property type="term" value="C:actin filament"/>
    <property type="evidence" value="ECO:0007669"/>
    <property type="project" value="TreeGrafter"/>
</dbReference>
<dbReference type="InterPro" id="IPR002108">
    <property type="entry name" value="ADF-H"/>
</dbReference>
<evidence type="ECO:0000259" key="16">
    <source>
        <dbReference type="PROSITE" id="PS51263"/>
    </source>
</evidence>
<keyword evidence="18" id="KW-1185">Reference proteome</keyword>
<dbReference type="PANTHER" id="PTHR10829">
    <property type="entry name" value="CORTACTIN AND DREBRIN"/>
    <property type="match status" value="1"/>
</dbReference>
<dbReference type="GO" id="GO:0061003">
    <property type="term" value="P:positive regulation of dendritic spine morphogenesis"/>
    <property type="evidence" value="ECO:0007669"/>
    <property type="project" value="TreeGrafter"/>
</dbReference>
<evidence type="ECO:0000256" key="5">
    <source>
        <dbReference type="ARBA" id="ARBA00022473"/>
    </source>
</evidence>
<dbReference type="GO" id="GO:0045773">
    <property type="term" value="P:positive regulation of axon extension"/>
    <property type="evidence" value="ECO:0007669"/>
    <property type="project" value="TreeGrafter"/>
</dbReference>
<evidence type="ECO:0000256" key="1">
    <source>
        <dbReference type="ARBA" id="ARBA00004279"/>
    </source>
</evidence>
<name>A0A7L2VMJ6_9AVES</name>
<keyword evidence="12" id="KW-0966">Cell projection</keyword>
<dbReference type="EMBL" id="VYZX01021996">
    <property type="protein sequence ID" value="NXS59572.1"/>
    <property type="molecule type" value="Genomic_DNA"/>
</dbReference>
<dbReference type="Pfam" id="PF00241">
    <property type="entry name" value="Cofilin_ADF"/>
    <property type="match status" value="1"/>
</dbReference>
<evidence type="ECO:0000256" key="15">
    <source>
        <dbReference type="SAM" id="MobiDB-lite"/>
    </source>
</evidence>
<gene>
    <name evidence="17" type="primary">Dbn1</name>
    <name evidence="17" type="ORF">BRALEP_R04482</name>
</gene>
<evidence type="ECO:0000256" key="7">
    <source>
        <dbReference type="ARBA" id="ARBA00022782"/>
    </source>
</evidence>
<evidence type="ECO:0000313" key="18">
    <source>
        <dbReference type="Proteomes" id="UP000520535"/>
    </source>
</evidence>
<dbReference type="GO" id="GO:0030864">
    <property type="term" value="C:cortical actin cytoskeleton"/>
    <property type="evidence" value="ECO:0007669"/>
    <property type="project" value="TreeGrafter"/>
</dbReference>
<dbReference type="GO" id="GO:0051015">
    <property type="term" value="F:actin filament binding"/>
    <property type="evidence" value="ECO:0007669"/>
    <property type="project" value="TreeGrafter"/>
</dbReference>
<evidence type="ECO:0000256" key="14">
    <source>
        <dbReference type="ARBA" id="ARBA00076970"/>
    </source>
</evidence>
<feature type="non-terminal residue" evidence="17">
    <location>
        <position position="602"/>
    </location>
</feature>
<evidence type="ECO:0000256" key="11">
    <source>
        <dbReference type="ARBA" id="ARBA00023203"/>
    </source>
</evidence>
<feature type="domain" description="ADF-H" evidence="16">
    <location>
        <begin position="1"/>
        <end position="105"/>
    </location>
</feature>
<evidence type="ECO:0000256" key="9">
    <source>
        <dbReference type="ARBA" id="ARBA00022949"/>
    </source>
</evidence>
<accession>A0A7L2VMJ6</accession>
<evidence type="ECO:0000256" key="13">
    <source>
        <dbReference type="ARBA" id="ARBA00073040"/>
    </source>
</evidence>
<dbReference type="AlphaFoldDB" id="A0A7L2VMJ6"/>
<dbReference type="GO" id="GO:0045211">
    <property type="term" value="C:postsynaptic membrane"/>
    <property type="evidence" value="ECO:0007669"/>
    <property type="project" value="TreeGrafter"/>
</dbReference>
<feature type="region of interest" description="Disordered" evidence="15">
    <location>
        <begin position="182"/>
        <end position="327"/>
    </location>
</feature>
<dbReference type="Proteomes" id="UP000520535">
    <property type="component" value="Unassembled WGS sequence"/>
</dbReference>
<dbReference type="SUPFAM" id="SSF55753">
    <property type="entry name" value="Actin depolymerizing proteins"/>
    <property type="match status" value="1"/>
</dbReference>